<organism evidence="1 2">
    <name type="scientific">Alkalimonas mucilaginosa</name>
    <dbReference type="NCBI Taxonomy" id="3057676"/>
    <lineage>
        <taxon>Bacteria</taxon>
        <taxon>Pseudomonadati</taxon>
        <taxon>Pseudomonadota</taxon>
        <taxon>Gammaproteobacteria</taxon>
        <taxon>Alkalimonas</taxon>
    </lineage>
</organism>
<dbReference type="Proteomes" id="UP001339167">
    <property type="component" value="Unassembled WGS sequence"/>
</dbReference>
<accession>A0ABU7JBV2</accession>
<protein>
    <submittedName>
        <fullName evidence="1">Uncharacterized protein</fullName>
    </submittedName>
</protein>
<comment type="caution">
    <text evidence="1">The sequence shown here is derived from an EMBL/GenBank/DDBJ whole genome shotgun (WGS) entry which is preliminary data.</text>
</comment>
<gene>
    <name evidence="1" type="ORF">QWF21_02890</name>
</gene>
<evidence type="ECO:0000313" key="1">
    <source>
        <dbReference type="EMBL" id="MEE2023177.1"/>
    </source>
</evidence>
<reference evidence="1 2" key="1">
    <citation type="submission" date="2023-06" db="EMBL/GenBank/DDBJ databases">
        <title>Alkalimonas sp., MEB004 an alkaliphilic bacterium isolated from Lonar Lake, India.</title>
        <authorList>
            <person name="Joshi A."/>
            <person name="Thite S."/>
        </authorList>
    </citation>
    <scope>NUCLEOTIDE SEQUENCE [LARGE SCALE GENOMIC DNA]</scope>
    <source>
        <strain evidence="1 2">MEB004</strain>
    </source>
</reference>
<dbReference type="InterPro" id="IPR016181">
    <property type="entry name" value="Acyl_CoA_acyltransferase"/>
</dbReference>
<sequence length="106" mass="12124">MLTLPHSHRLNFTLLGMQDAELLYEVDQDEEVMRYLNGGKRSSMANIEQTMLTRMAKYLDPALGFGIWQVRRLSDQAYLGWVLIRLTLTSTSPSLKLQEHASDPAQ</sequence>
<dbReference type="RefSeq" id="WP_330086538.1">
    <property type="nucleotide sequence ID" value="NZ_JAUGZK010000002.1"/>
</dbReference>
<dbReference type="Gene3D" id="3.40.630.30">
    <property type="match status" value="1"/>
</dbReference>
<proteinExistence type="predicted"/>
<evidence type="ECO:0000313" key="2">
    <source>
        <dbReference type="Proteomes" id="UP001339167"/>
    </source>
</evidence>
<keyword evidence="2" id="KW-1185">Reference proteome</keyword>
<name>A0ABU7JBV2_9GAMM</name>
<dbReference type="EMBL" id="JAUGZK010000002">
    <property type="protein sequence ID" value="MEE2023177.1"/>
    <property type="molecule type" value="Genomic_DNA"/>
</dbReference>
<dbReference type="SUPFAM" id="SSF55729">
    <property type="entry name" value="Acyl-CoA N-acyltransferases (Nat)"/>
    <property type="match status" value="1"/>
</dbReference>